<evidence type="ECO:0000313" key="2">
    <source>
        <dbReference type="Proteomes" id="UP000887013"/>
    </source>
</evidence>
<accession>A0A8X6U5C1</accession>
<protein>
    <submittedName>
        <fullName evidence="1">Uncharacterized protein</fullName>
    </submittedName>
</protein>
<organism evidence="1 2">
    <name type="scientific">Nephila pilipes</name>
    <name type="common">Giant wood spider</name>
    <name type="synonym">Nephila maculata</name>
    <dbReference type="NCBI Taxonomy" id="299642"/>
    <lineage>
        <taxon>Eukaryota</taxon>
        <taxon>Metazoa</taxon>
        <taxon>Ecdysozoa</taxon>
        <taxon>Arthropoda</taxon>
        <taxon>Chelicerata</taxon>
        <taxon>Arachnida</taxon>
        <taxon>Araneae</taxon>
        <taxon>Araneomorphae</taxon>
        <taxon>Entelegynae</taxon>
        <taxon>Araneoidea</taxon>
        <taxon>Nephilidae</taxon>
        <taxon>Nephila</taxon>
    </lineage>
</organism>
<evidence type="ECO:0000313" key="1">
    <source>
        <dbReference type="EMBL" id="GFT82135.1"/>
    </source>
</evidence>
<dbReference type="AlphaFoldDB" id="A0A8X6U5C1"/>
<sequence>MLRTPLPLKQRLNQSPYSAGSNFLLGAMADLWRSGKTHRRLRSRLPFTKWVIPQVVTKSIYQATLARCLTANFARACTHSYRGAT</sequence>
<proteinExistence type="predicted"/>
<dbReference type="Proteomes" id="UP000887013">
    <property type="component" value="Unassembled WGS sequence"/>
</dbReference>
<comment type="caution">
    <text evidence="1">The sequence shown here is derived from an EMBL/GenBank/DDBJ whole genome shotgun (WGS) entry which is preliminary data.</text>
</comment>
<dbReference type="EMBL" id="BMAW01023304">
    <property type="protein sequence ID" value="GFT82135.1"/>
    <property type="molecule type" value="Genomic_DNA"/>
</dbReference>
<reference evidence="1" key="1">
    <citation type="submission" date="2020-08" db="EMBL/GenBank/DDBJ databases">
        <title>Multicomponent nature underlies the extraordinary mechanical properties of spider dragline silk.</title>
        <authorList>
            <person name="Kono N."/>
            <person name="Nakamura H."/>
            <person name="Mori M."/>
            <person name="Yoshida Y."/>
            <person name="Ohtoshi R."/>
            <person name="Malay A.D."/>
            <person name="Moran D.A.P."/>
            <person name="Tomita M."/>
            <person name="Numata K."/>
            <person name="Arakawa K."/>
        </authorList>
    </citation>
    <scope>NUCLEOTIDE SEQUENCE</scope>
</reference>
<name>A0A8X6U5C1_NEPPI</name>
<gene>
    <name evidence="1" type="ORF">NPIL_264951</name>
</gene>
<keyword evidence="2" id="KW-1185">Reference proteome</keyword>